<feature type="compositionally biased region" description="Low complexity" evidence="1">
    <location>
        <begin position="142"/>
        <end position="154"/>
    </location>
</feature>
<keyword evidence="3" id="KW-1185">Reference proteome</keyword>
<dbReference type="AlphaFoldDB" id="A0AAD5VKD0"/>
<dbReference type="EMBL" id="JANIEX010000847">
    <property type="protein sequence ID" value="KAJ3562635.1"/>
    <property type="molecule type" value="Genomic_DNA"/>
</dbReference>
<feature type="region of interest" description="Disordered" evidence="1">
    <location>
        <begin position="480"/>
        <end position="516"/>
    </location>
</feature>
<sequence>MFPSQLPPSPLLELLQADFPSVKQPQQRFLRLLLAAPAPAGSLPHFNFCSSASPQSPFTFGAPLLPAPPFPDINANGVIDPRLLALPDAAGNPGAGGFYFAALPPGFPSQGPNLIFYPSPDVPGGFVAAPAQTPLNVPFPTAPAQPLAANLQPDQKPKKRKAKDPARAGNKKAPAITTKGLMDATGGLDESDEEDGKPDVQDLLMAHLDAPQEPHAPWTSLFDIPGYDPLRVGGVDFWRFDKPDPSAPKDHEGRFTLLEAQIKARKTAKARSEYDAFLRRRRVIPSTSRNLIQREAAFLPEAMMHSRRTTRHLLTSSARNTLCTYHKDMIKKEKMWDGANSDTRKYRYATGTFGDRDVARTIADPARPRKPGLLHCGCPEDVVYLECYLRKVTRIPSGIPGVQETMQNRQMHPQDRILLATVFTDWAGLTVDDLYRYEGGRLEPKTYAEVLDHQIAVLQRRRANLDQRVVTPSNHWWYDKQADESEDDLSDGRSDIMDEPLRKRQKRDKAEEGGSA</sequence>
<reference evidence="2" key="1">
    <citation type="submission" date="2022-07" db="EMBL/GenBank/DDBJ databases">
        <title>Genome Sequence of Leucocoprinus birnbaumii.</title>
        <authorList>
            <person name="Buettner E."/>
        </authorList>
    </citation>
    <scope>NUCLEOTIDE SEQUENCE</scope>
    <source>
        <strain evidence="2">VT141</strain>
    </source>
</reference>
<gene>
    <name evidence="2" type="ORF">NP233_g9451</name>
</gene>
<protein>
    <submittedName>
        <fullName evidence="2">Uncharacterized protein</fullName>
    </submittedName>
</protein>
<evidence type="ECO:0000313" key="3">
    <source>
        <dbReference type="Proteomes" id="UP001213000"/>
    </source>
</evidence>
<dbReference type="Proteomes" id="UP001213000">
    <property type="component" value="Unassembled WGS sequence"/>
</dbReference>
<evidence type="ECO:0000313" key="2">
    <source>
        <dbReference type="EMBL" id="KAJ3562635.1"/>
    </source>
</evidence>
<feature type="region of interest" description="Disordered" evidence="1">
    <location>
        <begin position="140"/>
        <end position="197"/>
    </location>
</feature>
<name>A0AAD5VKD0_9AGAR</name>
<proteinExistence type="predicted"/>
<accession>A0AAD5VKD0</accession>
<feature type="compositionally biased region" description="Basic and acidic residues" evidence="1">
    <location>
        <begin position="490"/>
        <end position="516"/>
    </location>
</feature>
<evidence type="ECO:0000256" key="1">
    <source>
        <dbReference type="SAM" id="MobiDB-lite"/>
    </source>
</evidence>
<comment type="caution">
    <text evidence="2">The sequence shown here is derived from an EMBL/GenBank/DDBJ whole genome shotgun (WGS) entry which is preliminary data.</text>
</comment>
<organism evidence="2 3">
    <name type="scientific">Leucocoprinus birnbaumii</name>
    <dbReference type="NCBI Taxonomy" id="56174"/>
    <lineage>
        <taxon>Eukaryota</taxon>
        <taxon>Fungi</taxon>
        <taxon>Dikarya</taxon>
        <taxon>Basidiomycota</taxon>
        <taxon>Agaricomycotina</taxon>
        <taxon>Agaricomycetes</taxon>
        <taxon>Agaricomycetidae</taxon>
        <taxon>Agaricales</taxon>
        <taxon>Agaricineae</taxon>
        <taxon>Agaricaceae</taxon>
        <taxon>Leucocoprinus</taxon>
    </lineage>
</organism>